<keyword evidence="3" id="KW-1185">Reference proteome</keyword>
<gene>
    <name evidence="2" type="ORF">Pan161_55410</name>
</gene>
<keyword evidence="1" id="KW-0472">Membrane</keyword>
<dbReference type="EMBL" id="CP036343">
    <property type="protein sequence ID" value="QDT93854.1"/>
    <property type="molecule type" value="Genomic_DNA"/>
</dbReference>
<proteinExistence type="predicted"/>
<protein>
    <submittedName>
        <fullName evidence="2">Uncharacterized protein</fullName>
    </submittedName>
</protein>
<evidence type="ECO:0000256" key="1">
    <source>
        <dbReference type="SAM" id="Phobius"/>
    </source>
</evidence>
<keyword evidence="1" id="KW-1133">Transmembrane helix</keyword>
<accession>A0A517VLG3</accession>
<dbReference type="AlphaFoldDB" id="A0A517VLG3"/>
<dbReference type="Proteomes" id="UP000316855">
    <property type="component" value="Chromosome"/>
</dbReference>
<dbReference type="KEGG" id="gax:Pan161_55410"/>
<name>A0A517VLG3_9PLAN</name>
<keyword evidence="1" id="KW-0812">Transmembrane</keyword>
<feature type="transmembrane region" description="Helical" evidence="1">
    <location>
        <begin position="45"/>
        <end position="65"/>
    </location>
</feature>
<sequence length="172" mass="19202">MVPGRDCFSTTKNTKPHKNELSLLYQTGQNETDGKCRVERAAKGNWCFIMIGIALHFSSFAGGLISCGRVNLMEGREGIKWILRTGWRSVLIRVRCWDEQCRGRGERLRCVATRRHTSRTGNVSCSANLEKTGSFVVKIKNKCRVFQCTVNWARARLKTAFIAVGTAGSSAV</sequence>
<evidence type="ECO:0000313" key="3">
    <source>
        <dbReference type="Proteomes" id="UP000316855"/>
    </source>
</evidence>
<evidence type="ECO:0000313" key="2">
    <source>
        <dbReference type="EMBL" id="QDT93854.1"/>
    </source>
</evidence>
<organism evidence="2 3">
    <name type="scientific">Gimesia algae</name>
    <dbReference type="NCBI Taxonomy" id="2527971"/>
    <lineage>
        <taxon>Bacteria</taxon>
        <taxon>Pseudomonadati</taxon>
        <taxon>Planctomycetota</taxon>
        <taxon>Planctomycetia</taxon>
        <taxon>Planctomycetales</taxon>
        <taxon>Planctomycetaceae</taxon>
        <taxon>Gimesia</taxon>
    </lineage>
</organism>
<reference evidence="2 3" key="1">
    <citation type="submission" date="2019-02" db="EMBL/GenBank/DDBJ databases">
        <title>Deep-cultivation of Planctomycetes and their phenomic and genomic characterization uncovers novel biology.</title>
        <authorList>
            <person name="Wiegand S."/>
            <person name="Jogler M."/>
            <person name="Boedeker C."/>
            <person name="Pinto D."/>
            <person name="Vollmers J."/>
            <person name="Rivas-Marin E."/>
            <person name="Kohn T."/>
            <person name="Peeters S.H."/>
            <person name="Heuer A."/>
            <person name="Rast P."/>
            <person name="Oberbeckmann S."/>
            <person name="Bunk B."/>
            <person name="Jeske O."/>
            <person name="Meyerdierks A."/>
            <person name="Storesund J.E."/>
            <person name="Kallscheuer N."/>
            <person name="Luecker S."/>
            <person name="Lage O.M."/>
            <person name="Pohl T."/>
            <person name="Merkel B.J."/>
            <person name="Hornburger P."/>
            <person name="Mueller R.-W."/>
            <person name="Bruemmer F."/>
            <person name="Labrenz M."/>
            <person name="Spormann A.M."/>
            <person name="Op den Camp H."/>
            <person name="Overmann J."/>
            <person name="Amann R."/>
            <person name="Jetten M.S.M."/>
            <person name="Mascher T."/>
            <person name="Medema M.H."/>
            <person name="Devos D.P."/>
            <person name="Kaster A.-K."/>
            <person name="Ovreas L."/>
            <person name="Rohde M."/>
            <person name="Galperin M.Y."/>
            <person name="Jogler C."/>
        </authorList>
    </citation>
    <scope>NUCLEOTIDE SEQUENCE [LARGE SCALE GENOMIC DNA]</scope>
    <source>
        <strain evidence="2 3">Pan161</strain>
    </source>
</reference>